<sequence>MTIELVTAELVVPAERLKMLRETLCRAQSALRVTEGWVDDAQSSETDAQAMERFVKLMYDIDQIAELVREIDRHRPLGIDGKHGDLHTPTCGCGDR</sequence>
<organism evidence="1 2">
    <name type="scientific">Microbacterium helvum</name>
    <dbReference type="NCBI Taxonomy" id="2773713"/>
    <lineage>
        <taxon>Bacteria</taxon>
        <taxon>Bacillati</taxon>
        <taxon>Actinomycetota</taxon>
        <taxon>Actinomycetes</taxon>
        <taxon>Micrococcales</taxon>
        <taxon>Microbacteriaceae</taxon>
        <taxon>Microbacterium</taxon>
    </lineage>
</organism>
<gene>
    <name evidence="1" type="ORF">IF188_09665</name>
</gene>
<dbReference type="Proteomes" id="UP000598426">
    <property type="component" value="Unassembled WGS sequence"/>
</dbReference>
<evidence type="ECO:0000313" key="1">
    <source>
        <dbReference type="EMBL" id="MBD3941961.1"/>
    </source>
</evidence>
<accession>A0ABR8NQW3</accession>
<dbReference type="EMBL" id="JACXZS010000005">
    <property type="protein sequence ID" value="MBD3941961.1"/>
    <property type="molecule type" value="Genomic_DNA"/>
</dbReference>
<evidence type="ECO:0000313" key="2">
    <source>
        <dbReference type="Proteomes" id="UP000598426"/>
    </source>
</evidence>
<dbReference type="RefSeq" id="WP_191171576.1">
    <property type="nucleotide sequence ID" value="NZ_JACXZS010000005.1"/>
</dbReference>
<keyword evidence="2" id="KW-1185">Reference proteome</keyword>
<comment type="caution">
    <text evidence="1">The sequence shown here is derived from an EMBL/GenBank/DDBJ whole genome shotgun (WGS) entry which is preliminary data.</text>
</comment>
<protein>
    <submittedName>
        <fullName evidence="1">Uncharacterized protein</fullName>
    </submittedName>
</protein>
<proteinExistence type="predicted"/>
<name>A0ABR8NQW3_9MICO</name>
<reference evidence="1 2" key="1">
    <citation type="submission" date="2020-09" db="EMBL/GenBank/DDBJ databases">
        <title>Isolation and identification of active actinomycetes.</title>
        <authorList>
            <person name="Li X."/>
        </authorList>
    </citation>
    <scope>NUCLEOTIDE SEQUENCE [LARGE SCALE GENOMIC DNA]</scope>
    <source>
        <strain evidence="1 2">NEAU-LLC</strain>
    </source>
</reference>